<dbReference type="InterPro" id="IPR029063">
    <property type="entry name" value="SAM-dependent_MTases_sf"/>
</dbReference>
<evidence type="ECO:0000313" key="9">
    <source>
        <dbReference type="EMBL" id="QTR49834.1"/>
    </source>
</evidence>
<evidence type="ECO:0000256" key="5">
    <source>
        <dbReference type="ARBA" id="ARBA00047422"/>
    </source>
</evidence>
<accession>A0ABX7X1Q7</accession>
<dbReference type="GO" id="GO:0032259">
    <property type="term" value="P:methylation"/>
    <property type="evidence" value="ECO:0007669"/>
    <property type="project" value="UniProtKB-KW"/>
</dbReference>
<evidence type="ECO:0000256" key="6">
    <source>
        <dbReference type="PROSITE-ProRule" id="PRU01016"/>
    </source>
</evidence>
<evidence type="ECO:0000313" key="10">
    <source>
        <dbReference type="Proteomes" id="UP000672027"/>
    </source>
</evidence>
<dbReference type="Pfam" id="PF00145">
    <property type="entry name" value="DNA_methylase"/>
    <property type="match status" value="1"/>
</dbReference>
<dbReference type="RefSeq" id="WP_210226661.1">
    <property type="nucleotide sequence ID" value="NZ_CP072800.1"/>
</dbReference>
<dbReference type="NCBIfam" id="TIGR00675">
    <property type="entry name" value="dcm"/>
    <property type="match status" value="1"/>
</dbReference>
<evidence type="ECO:0000256" key="2">
    <source>
        <dbReference type="ARBA" id="ARBA00022679"/>
    </source>
</evidence>
<comment type="catalytic activity">
    <reaction evidence="5 8">
        <text>a 2'-deoxycytidine in DNA + S-adenosyl-L-methionine = a 5-methyl-2'-deoxycytidine in DNA + S-adenosyl-L-homocysteine + H(+)</text>
        <dbReference type="Rhea" id="RHEA:13681"/>
        <dbReference type="Rhea" id="RHEA-COMP:11369"/>
        <dbReference type="Rhea" id="RHEA-COMP:11370"/>
        <dbReference type="ChEBI" id="CHEBI:15378"/>
        <dbReference type="ChEBI" id="CHEBI:57856"/>
        <dbReference type="ChEBI" id="CHEBI:59789"/>
        <dbReference type="ChEBI" id="CHEBI:85452"/>
        <dbReference type="ChEBI" id="CHEBI:85454"/>
        <dbReference type="EC" id="2.1.1.37"/>
    </reaction>
</comment>
<keyword evidence="3 6" id="KW-0949">S-adenosyl-L-methionine</keyword>
<dbReference type="InterPro" id="IPR050390">
    <property type="entry name" value="C5-Methyltransferase"/>
</dbReference>
<dbReference type="EC" id="2.1.1.37" evidence="8"/>
<protein>
    <recommendedName>
        <fullName evidence="8">Cytosine-specific methyltransferase</fullName>
        <ecNumber evidence="8">2.1.1.37</ecNumber>
    </recommendedName>
</protein>
<dbReference type="GO" id="GO:0008168">
    <property type="term" value="F:methyltransferase activity"/>
    <property type="evidence" value="ECO:0007669"/>
    <property type="project" value="UniProtKB-KW"/>
</dbReference>
<evidence type="ECO:0000256" key="8">
    <source>
        <dbReference type="RuleBase" id="RU000417"/>
    </source>
</evidence>
<dbReference type="PANTHER" id="PTHR10629:SF52">
    <property type="entry name" value="DNA (CYTOSINE-5)-METHYLTRANSFERASE 1"/>
    <property type="match status" value="1"/>
</dbReference>
<sequence length="367" mass="40495">MKTLVSLFSGIGGLDEGLHNAGFTPLFCSEIDKHAHESLRSWCNRRSVSPLLATDINDISPHYLKNQLGLKAGELDLLAGGPPCQSFSLIGNRRSLEDDRGLLLHKMIEFAQVLQPKAVLIEQVKGLLSAKGADGINGSALKVIISGLKEIGYDVSFRTLRAADYGVPQLRDRVFIVAIATGDEFEFPAPTHFDPQKQSEQIDVFSTTKIPYISVKGAIGDLPSPVLKGNTEKIPNHLDITPLRDRERINGVPEGECLARQLHLPADQRQRLNPEKDTTKFRRLAWDFPALTLRGGEAFYHPEENRYLTPREYLRLHGFPDTHILSGPIRARSGTVKDLDQHRQVANAVPPPLAEAIGKAIYVALSG</sequence>
<name>A0ABX7X1Q7_9GAMM</name>
<organism evidence="9 10">
    <name type="scientific">Candidatus Thiothrix anitrata</name>
    <dbReference type="NCBI Taxonomy" id="2823902"/>
    <lineage>
        <taxon>Bacteria</taxon>
        <taxon>Pseudomonadati</taxon>
        <taxon>Pseudomonadota</taxon>
        <taxon>Gammaproteobacteria</taxon>
        <taxon>Thiotrichales</taxon>
        <taxon>Thiotrichaceae</taxon>
        <taxon>Thiothrix</taxon>
    </lineage>
</organism>
<reference evidence="9 10" key="1">
    <citation type="submission" date="2021-04" db="EMBL/GenBank/DDBJ databases">
        <title>Genomics, taxonomy and metabolism of representatives of sulfur bacteria of the genus Thiothrix: Thiothrix fructosivorans QT, Thiothrix unzii A1T and three new species, Thiothrix subterranea sp. nov., Thiothrix litoralis sp. nov. and 'Candidatus Thiothrix anitrata' sp. nov.</title>
        <authorList>
            <person name="Ravin N.V."/>
            <person name="Smolyakov D."/>
            <person name="Rudenko T.S."/>
            <person name="Mardanov A.V."/>
            <person name="Beletsky A.V."/>
            <person name="Markov N.D."/>
            <person name="Fomenkov A.I."/>
            <person name="Roberts R.J."/>
            <person name="Karnachuk O.V."/>
            <person name="Novikov A."/>
            <person name="Grabovich M.Y."/>
        </authorList>
    </citation>
    <scope>NUCLEOTIDE SEQUENCE [LARGE SCALE GENOMIC DNA]</scope>
    <source>
        <strain evidence="9 10">A52</strain>
    </source>
</reference>
<dbReference type="Gene3D" id="3.40.50.150">
    <property type="entry name" value="Vaccinia Virus protein VP39"/>
    <property type="match status" value="1"/>
</dbReference>
<dbReference type="Proteomes" id="UP000672027">
    <property type="component" value="Chromosome"/>
</dbReference>
<dbReference type="InterPro" id="IPR018117">
    <property type="entry name" value="C5_DNA_meth_AS"/>
</dbReference>
<evidence type="ECO:0000256" key="3">
    <source>
        <dbReference type="ARBA" id="ARBA00022691"/>
    </source>
</evidence>
<dbReference type="PROSITE" id="PS00094">
    <property type="entry name" value="C5_MTASE_1"/>
    <property type="match status" value="1"/>
</dbReference>
<proteinExistence type="inferred from homology"/>
<evidence type="ECO:0000256" key="1">
    <source>
        <dbReference type="ARBA" id="ARBA00022603"/>
    </source>
</evidence>
<keyword evidence="1 6" id="KW-0489">Methyltransferase</keyword>
<dbReference type="EMBL" id="CP072800">
    <property type="protein sequence ID" value="QTR49834.1"/>
    <property type="molecule type" value="Genomic_DNA"/>
</dbReference>
<keyword evidence="10" id="KW-1185">Reference proteome</keyword>
<dbReference type="InterPro" id="IPR001525">
    <property type="entry name" value="C5_MeTfrase"/>
</dbReference>
<keyword evidence="2 6" id="KW-0808">Transferase</keyword>
<keyword evidence="4" id="KW-0680">Restriction system</keyword>
<feature type="active site" evidence="6">
    <location>
        <position position="84"/>
    </location>
</feature>
<dbReference type="PRINTS" id="PR00105">
    <property type="entry name" value="C5METTRFRASE"/>
</dbReference>
<dbReference type="PANTHER" id="PTHR10629">
    <property type="entry name" value="CYTOSINE-SPECIFIC METHYLTRANSFERASE"/>
    <property type="match status" value="1"/>
</dbReference>
<dbReference type="SUPFAM" id="SSF53335">
    <property type="entry name" value="S-adenosyl-L-methionine-dependent methyltransferases"/>
    <property type="match status" value="1"/>
</dbReference>
<evidence type="ECO:0000256" key="4">
    <source>
        <dbReference type="ARBA" id="ARBA00022747"/>
    </source>
</evidence>
<dbReference type="Gene3D" id="3.90.120.10">
    <property type="entry name" value="DNA Methylase, subunit A, domain 2"/>
    <property type="match status" value="1"/>
</dbReference>
<gene>
    <name evidence="9" type="ORF">J8380_16675</name>
</gene>
<evidence type="ECO:0000256" key="7">
    <source>
        <dbReference type="RuleBase" id="RU000416"/>
    </source>
</evidence>
<comment type="similarity">
    <text evidence="6 7">Belongs to the class I-like SAM-binding methyltransferase superfamily. C5-methyltransferase family.</text>
</comment>
<dbReference type="PROSITE" id="PS51679">
    <property type="entry name" value="SAM_MT_C5"/>
    <property type="match status" value="1"/>
</dbReference>